<keyword evidence="4 7" id="KW-0560">Oxidoreductase</keyword>
<dbReference type="AlphaFoldDB" id="A0A232LNB4"/>
<evidence type="ECO:0000313" key="8">
    <source>
        <dbReference type="EMBL" id="OXV05645.1"/>
    </source>
</evidence>
<dbReference type="InterPro" id="IPR017972">
    <property type="entry name" value="Cyt_P450_CS"/>
</dbReference>
<dbReference type="PANTHER" id="PTHR24305">
    <property type="entry name" value="CYTOCHROME P450"/>
    <property type="match status" value="1"/>
</dbReference>
<keyword evidence="7" id="KW-0503">Monooxygenase</keyword>
<keyword evidence="5 6" id="KW-0408">Iron</keyword>
<evidence type="ECO:0000256" key="4">
    <source>
        <dbReference type="ARBA" id="ARBA00023002"/>
    </source>
</evidence>
<accession>A0A232LNB4</accession>
<evidence type="ECO:0000256" key="7">
    <source>
        <dbReference type="RuleBase" id="RU000461"/>
    </source>
</evidence>
<sequence>MIGIADTELMREIYGIPNNFAKSSLYDHFLCYGERPIFATLAASDHRRKRRLSTSFYQKPSIQNPEVEAFVRDRLSALFKQINATLECCCPQDSINIYPLFNWFAFDNITRLLYGTSHGSYTIERDCWEREILLKLKQASIWGPFRFNFPKFFGSRLSKTLLRNGYADALSALGDLASWNSIKLDQVCEHGYSETGRSLFQHLLTSTDKDPEALSQRYISSEVLDNLNAAQETVSVALIYVAYRLSRHPDWQDRLFAELAKLPREDDGYPSFADIDGMPLLEAFVNEVLRLHPGTSGRHERIVHQGGIHCGDVFIPADVIVSVSTIALHHNEFAFPSADVFDPNRWLGGSYEEYRAMCRCFAPFGYGSRICIGRFFAELQIKILTAGLCLKYHLRIGHDLIVMEKTMRQTGTMDAVPVGLRCDLILAPKGIRTLEG</sequence>
<comment type="similarity">
    <text evidence="2 7">Belongs to the cytochrome P450 family.</text>
</comment>
<dbReference type="PROSITE" id="PS00086">
    <property type="entry name" value="CYTOCHROME_P450"/>
    <property type="match status" value="1"/>
</dbReference>
<evidence type="ECO:0000256" key="1">
    <source>
        <dbReference type="ARBA" id="ARBA00001971"/>
    </source>
</evidence>
<name>A0A232LNB4_9EURO</name>
<gene>
    <name evidence="8" type="ORF">Egran_06587</name>
</gene>
<evidence type="ECO:0000256" key="3">
    <source>
        <dbReference type="ARBA" id="ARBA00022723"/>
    </source>
</evidence>
<dbReference type="Gene3D" id="1.10.630.10">
    <property type="entry name" value="Cytochrome P450"/>
    <property type="match status" value="1"/>
</dbReference>
<dbReference type="GO" id="GO:0020037">
    <property type="term" value="F:heme binding"/>
    <property type="evidence" value="ECO:0007669"/>
    <property type="project" value="InterPro"/>
</dbReference>
<reference evidence="8 9" key="1">
    <citation type="journal article" date="2015" name="Environ. Microbiol.">
        <title>Metagenome sequence of Elaphomyces granulatus from sporocarp tissue reveals Ascomycota ectomycorrhizal fingerprints of genome expansion and a Proteobacteria-rich microbiome.</title>
        <authorList>
            <person name="Quandt C.A."/>
            <person name="Kohler A."/>
            <person name="Hesse C.N."/>
            <person name="Sharpton T.J."/>
            <person name="Martin F."/>
            <person name="Spatafora J.W."/>
        </authorList>
    </citation>
    <scope>NUCLEOTIDE SEQUENCE [LARGE SCALE GENOMIC DNA]</scope>
    <source>
        <strain evidence="8 9">OSC145934</strain>
    </source>
</reference>
<dbReference type="GO" id="GO:0016705">
    <property type="term" value="F:oxidoreductase activity, acting on paired donors, with incorporation or reduction of molecular oxygen"/>
    <property type="evidence" value="ECO:0007669"/>
    <property type="project" value="InterPro"/>
</dbReference>
<keyword evidence="6 7" id="KW-0349">Heme</keyword>
<evidence type="ECO:0000313" key="9">
    <source>
        <dbReference type="Proteomes" id="UP000243515"/>
    </source>
</evidence>
<proteinExistence type="inferred from homology"/>
<dbReference type="SUPFAM" id="SSF48264">
    <property type="entry name" value="Cytochrome P450"/>
    <property type="match status" value="1"/>
</dbReference>
<comment type="cofactor">
    <cofactor evidence="1 6">
        <name>heme</name>
        <dbReference type="ChEBI" id="CHEBI:30413"/>
    </cofactor>
</comment>
<evidence type="ECO:0000256" key="2">
    <source>
        <dbReference type="ARBA" id="ARBA00010617"/>
    </source>
</evidence>
<keyword evidence="3 6" id="KW-0479">Metal-binding</keyword>
<organism evidence="8 9">
    <name type="scientific">Elaphomyces granulatus</name>
    <dbReference type="NCBI Taxonomy" id="519963"/>
    <lineage>
        <taxon>Eukaryota</taxon>
        <taxon>Fungi</taxon>
        <taxon>Dikarya</taxon>
        <taxon>Ascomycota</taxon>
        <taxon>Pezizomycotina</taxon>
        <taxon>Eurotiomycetes</taxon>
        <taxon>Eurotiomycetidae</taxon>
        <taxon>Eurotiales</taxon>
        <taxon>Elaphomycetaceae</taxon>
        <taxon>Elaphomyces</taxon>
    </lineage>
</organism>
<dbReference type="OrthoDB" id="1470350at2759"/>
<keyword evidence="9" id="KW-1185">Reference proteome</keyword>
<dbReference type="InterPro" id="IPR001128">
    <property type="entry name" value="Cyt_P450"/>
</dbReference>
<dbReference type="InterPro" id="IPR002403">
    <property type="entry name" value="Cyt_P450_E_grp-IV"/>
</dbReference>
<dbReference type="Pfam" id="PF00067">
    <property type="entry name" value="p450"/>
    <property type="match status" value="1"/>
</dbReference>
<evidence type="ECO:0000256" key="5">
    <source>
        <dbReference type="ARBA" id="ARBA00023004"/>
    </source>
</evidence>
<comment type="caution">
    <text evidence="8">The sequence shown here is derived from an EMBL/GenBank/DDBJ whole genome shotgun (WGS) entry which is preliminary data.</text>
</comment>
<dbReference type="EMBL" id="NPHW01006637">
    <property type="protein sequence ID" value="OXV05645.1"/>
    <property type="molecule type" value="Genomic_DNA"/>
</dbReference>
<protein>
    <recommendedName>
        <fullName evidence="10">Cytochrome P450</fullName>
    </recommendedName>
</protein>
<dbReference type="InterPro" id="IPR036396">
    <property type="entry name" value="Cyt_P450_sf"/>
</dbReference>
<dbReference type="GO" id="GO:0005506">
    <property type="term" value="F:iron ion binding"/>
    <property type="evidence" value="ECO:0007669"/>
    <property type="project" value="InterPro"/>
</dbReference>
<dbReference type="GO" id="GO:0004497">
    <property type="term" value="F:monooxygenase activity"/>
    <property type="evidence" value="ECO:0007669"/>
    <property type="project" value="UniProtKB-KW"/>
</dbReference>
<dbReference type="PRINTS" id="PR00385">
    <property type="entry name" value="P450"/>
</dbReference>
<evidence type="ECO:0008006" key="10">
    <source>
        <dbReference type="Google" id="ProtNLM"/>
    </source>
</evidence>
<dbReference type="InterPro" id="IPR050121">
    <property type="entry name" value="Cytochrome_P450_monoxygenase"/>
</dbReference>
<dbReference type="PANTHER" id="PTHR24305:SF166">
    <property type="entry name" value="CYTOCHROME P450 12A4, MITOCHONDRIAL-RELATED"/>
    <property type="match status" value="1"/>
</dbReference>
<dbReference type="PRINTS" id="PR00465">
    <property type="entry name" value="EP450IV"/>
</dbReference>
<dbReference type="Proteomes" id="UP000243515">
    <property type="component" value="Unassembled WGS sequence"/>
</dbReference>
<feature type="binding site" description="axial binding residue" evidence="6">
    <location>
        <position position="371"/>
    </location>
    <ligand>
        <name>heme</name>
        <dbReference type="ChEBI" id="CHEBI:30413"/>
    </ligand>
    <ligandPart>
        <name>Fe</name>
        <dbReference type="ChEBI" id="CHEBI:18248"/>
    </ligandPart>
</feature>
<evidence type="ECO:0000256" key="6">
    <source>
        <dbReference type="PIRSR" id="PIRSR602403-1"/>
    </source>
</evidence>